<evidence type="ECO:0000313" key="2">
    <source>
        <dbReference type="EMBL" id="CEK92530.1"/>
    </source>
</evidence>
<sequence>MQRSSRDMLLLDIIQTNFLKCLRGREKKGEKRKEQRKRERKNKRWLVLWISSESNKEIVSEKVD</sequence>
<dbReference type="EMBL" id="HACG01045663">
    <property type="protein sequence ID" value="CEK92528.1"/>
    <property type="molecule type" value="Transcribed_RNA"/>
</dbReference>
<dbReference type="EMBL" id="HACG01045666">
    <property type="protein sequence ID" value="CEK92531.1"/>
    <property type="molecule type" value="Transcribed_RNA"/>
</dbReference>
<dbReference type="EMBL" id="HACG01045665">
    <property type="protein sequence ID" value="CEK92530.1"/>
    <property type="molecule type" value="Transcribed_RNA"/>
</dbReference>
<dbReference type="AlphaFoldDB" id="A0A0B7BK82"/>
<gene>
    <name evidence="2" type="primary">ORF188824</name>
    <name evidence="1" type="synonym">ORF188815</name>
    <name evidence="3" type="synonym">ORF188825</name>
</gene>
<protein>
    <submittedName>
        <fullName evidence="2">Uncharacterized protein</fullName>
    </submittedName>
</protein>
<organism evidence="2">
    <name type="scientific">Arion vulgaris</name>
    <dbReference type="NCBI Taxonomy" id="1028688"/>
    <lineage>
        <taxon>Eukaryota</taxon>
        <taxon>Metazoa</taxon>
        <taxon>Spiralia</taxon>
        <taxon>Lophotrochozoa</taxon>
        <taxon>Mollusca</taxon>
        <taxon>Gastropoda</taxon>
        <taxon>Heterobranchia</taxon>
        <taxon>Euthyneura</taxon>
        <taxon>Panpulmonata</taxon>
        <taxon>Eupulmonata</taxon>
        <taxon>Stylommatophora</taxon>
        <taxon>Helicina</taxon>
        <taxon>Arionoidea</taxon>
        <taxon>Arionidae</taxon>
        <taxon>Arion</taxon>
    </lineage>
</organism>
<evidence type="ECO:0000313" key="3">
    <source>
        <dbReference type="EMBL" id="CEK92531.1"/>
    </source>
</evidence>
<name>A0A0B7BK82_9EUPU</name>
<accession>A0A0B7BK82</accession>
<reference evidence="2" key="1">
    <citation type="submission" date="2014-12" db="EMBL/GenBank/DDBJ databases">
        <title>Insight into the proteome of Arion vulgaris.</title>
        <authorList>
            <person name="Aradska J."/>
            <person name="Bulat T."/>
            <person name="Smidak R."/>
            <person name="Sarate P."/>
            <person name="Gangsoo J."/>
            <person name="Sialana F."/>
            <person name="Bilban M."/>
            <person name="Lubec G."/>
        </authorList>
    </citation>
    <scope>NUCLEOTIDE SEQUENCE</scope>
    <source>
        <tissue evidence="2">Skin</tissue>
    </source>
</reference>
<proteinExistence type="predicted"/>
<evidence type="ECO:0000313" key="1">
    <source>
        <dbReference type="EMBL" id="CEK92528.1"/>
    </source>
</evidence>